<dbReference type="InterPro" id="IPR003615">
    <property type="entry name" value="HNH_nuc"/>
</dbReference>
<dbReference type="InterPro" id="IPR029471">
    <property type="entry name" value="HNH_5"/>
</dbReference>
<keyword evidence="2" id="KW-0540">Nuclease</keyword>
<feature type="domain" description="HNH nuclease" evidence="1">
    <location>
        <begin position="75"/>
        <end position="128"/>
    </location>
</feature>
<dbReference type="Gene3D" id="1.10.30.50">
    <property type="match status" value="1"/>
</dbReference>
<dbReference type="EMBL" id="CP047656">
    <property type="protein sequence ID" value="QHJ12135.1"/>
    <property type="molecule type" value="Genomic_DNA"/>
</dbReference>
<dbReference type="Pfam" id="PF14279">
    <property type="entry name" value="HNH_5"/>
    <property type="match status" value="1"/>
</dbReference>
<keyword evidence="2" id="KW-0378">Hydrolase</keyword>
<evidence type="ECO:0000259" key="1">
    <source>
        <dbReference type="SMART" id="SM00507"/>
    </source>
</evidence>
<name>A0A857JJC0_9ALTE</name>
<dbReference type="RefSeq" id="WP_160180044.1">
    <property type="nucleotide sequence ID" value="NZ_CP047656.1"/>
</dbReference>
<dbReference type="GO" id="GO:0004519">
    <property type="term" value="F:endonuclease activity"/>
    <property type="evidence" value="ECO:0007669"/>
    <property type="project" value="UniProtKB-KW"/>
</dbReference>
<protein>
    <submittedName>
        <fullName evidence="2">CRISPR-associated endonuclease Cas9</fullName>
        <ecNumber evidence="2">3.1.-.-</ecNumber>
    </submittedName>
</protein>
<dbReference type="OrthoDB" id="9802901at2"/>
<organism evidence="2 3">
    <name type="scientific">Paraglaciecola mesophila</name>
    <dbReference type="NCBI Taxonomy" id="197222"/>
    <lineage>
        <taxon>Bacteria</taxon>
        <taxon>Pseudomonadati</taxon>
        <taxon>Pseudomonadota</taxon>
        <taxon>Gammaproteobacteria</taxon>
        <taxon>Alteromonadales</taxon>
        <taxon>Alteromonadaceae</taxon>
        <taxon>Paraglaciecola</taxon>
    </lineage>
</organism>
<gene>
    <name evidence="2" type="ORF">FX988_02386</name>
</gene>
<sequence length="191" mass="21904">MLVLRLNKSGLPQAWITIEEAAKYYSQDRVLFELGESKHVLRGGWNNQGLQSRLTLSSIIGCDGKVTPPSGKVPLNNRYLFRRDNYLCMYCGQKFRLPELTRDHIIPRSRGGRDIWTNCASACNRCNCFKANRTPEEAGLSLIAVPFTPNIYERFYLMNRRILSDQMVFLGGHFSKNRAWDNVNNKDKVGI</sequence>
<dbReference type="EC" id="3.1.-.-" evidence="2"/>
<evidence type="ECO:0000313" key="2">
    <source>
        <dbReference type="EMBL" id="QHJ12135.1"/>
    </source>
</evidence>
<proteinExistence type="predicted"/>
<dbReference type="Proteomes" id="UP000464524">
    <property type="component" value="Chromosome"/>
</dbReference>
<dbReference type="CDD" id="cd00085">
    <property type="entry name" value="HNHc"/>
    <property type="match status" value="1"/>
</dbReference>
<dbReference type="InterPro" id="IPR052892">
    <property type="entry name" value="NA-targeting_endonuclease"/>
</dbReference>
<dbReference type="GO" id="GO:0016787">
    <property type="term" value="F:hydrolase activity"/>
    <property type="evidence" value="ECO:0007669"/>
    <property type="project" value="UniProtKB-KW"/>
</dbReference>
<dbReference type="PANTHER" id="PTHR33877:SF2">
    <property type="entry name" value="OS07G0170200 PROTEIN"/>
    <property type="match status" value="1"/>
</dbReference>
<accession>A0A857JJC0</accession>
<keyword evidence="2" id="KW-0255">Endonuclease</keyword>
<reference evidence="2 3" key="1">
    <citation type="submission" date="2019-12" db="EMBL/GenBank/DDBJ databases">
        <title>Genome sequencing and assembly of endphytes of Porphyra tenera.</title>
        <authorList>
            <person name="Park J.M."/>
            <person name="Shin R."/>
            <person name="Jo S.H."/>
        </authorList>
    </citation>
    <scope>NUCLEOTIDE SEQUENCE [LARGE SCALE GENOMIC DNA]</scope>
    <source>
        <strain evidence="2 3">GPM4</strain>
    </source>
</reference>
<dbReference type="SMART" id="SM00507">
    <property type="entry name" value="HNHc"/>
    <property type="match status" value="1"/>
</dbReference>
<dbReference type="KEGG" id="pmes:FX988_02386"/>
<dbReference type="AlphaFoldDB" id="A0A857JJC0"/>
<evidence type="ECO:0000313" key="3">
    <source>
        <dbReference type="Proteomes" id="UP000464524"/>
    </source>
</evidence>
<dbReference type="PANTHER" id="PTHR33877">
    <property type="entry name" value="SLL1193 PROTEIN"/>
    <property type="match status" value="1"/>
</dbReference>
<keyword evidence="3" id="KW-1185">Reference proteome</keyword>